<dbReference type="InterPro" id="IPR050640">
    <property type="entry name" value="Bact_2-comp_sensor_kinase"/>
</dbReference>
<evidence type="ECO:0000259" key="6">
    <source>
        <dbReference type="PROSITE" id="PS50109"/>
    </source>
</evidence>
<dbReference type="Gene3D" id="2.60.120.10">
    <property type="entry name" value="Jelly Rolls"/>
    <property type="match status" value="1"/>
</dbReference>
<protein>
    <recommendedName>
        <fullName evidence="2">histidine kinase</fullName>
        <ecNumber evidence="2">2.7.13.3</ecNumber>
    </recommendedName>
</protein>
<dbReference type="InterPro" id="IPR003594">
    <property type="entry name" value="HATPase_dom"/>
</dbReference>
<dbReference type="InterPro" id="IPR018771">
    <property type="entry name" value="PocR_dom"/>
</dbReference>
<comment type="catalytic activity">
    <reaction evidence="1">
        <text>ATP + protein L-histidine = ADP + protein N-phospho-L-histidine.</text>
        <dbReference type="EC" id="2.7.13.3"/>
    </reaction>
</comment>
<evidence type="ECO:0000256" key="2">
    <source>
        <dbReference type="ARBA" id="ARBA00012438"/>
    </source>
</evidence>
<feature type="coiled-coil region" evidence="5">
    <location>
        <begin position="299"/>
        <end position="328"/>
    </location>
</feature>
<dbReference type="RefSeq" id="WP_090439487.1">
    <property type="nucleotide sequence ID" value="NZ_FOHU01000002.1"/>
</dbReference>
<gene>
    <name evidence="7" type="ORF">SAMN05660297_00737</name>
</gene>
<dbReference type="EC" id="2.7.13.3" evidence="2"/>
<dbReference type="GO" id="GO:0000155">
    <property type="term" value="F:phosphorelay sensor kinase activity"/>
    <property type="evidence" value="ECO:0007669"/>
    <property type="project" value="InterPro"/>
</dbReference>
<dbReference type="InterPro" id="IPR011051">
    <property type="entry name" value="RmlC_Cupin_sf"/>
</dbReference>
<dbReference type="InterPro" id="IPR004358">
    <property type="entry name" value="Sig_transdc_His_kin-like_C"/>
</dbReference>
<dbReference type="InterPro" id="IPR036890">
    <property type="entry name" value="HATPase_C_sf"/>
</dbReference>
<evidence type="ECO:0000256" key="3">
    <source>
        <dbReference type="ARBA" id="ARBA00022777"/>
    </source>
</evidence>
<sequence>MKEKNLNSYNAVRPVKQYFEWGTIKWLHEPEIGKGTLMVGHTTLLPNREQTKHLHTGDEQILYALSGKGVHWVDGEEYPITYGKVYHIPPYAEHAVKNLGDEPLEMIIVYHANSMDYEEILPPVEFSTRYAVDNLKNIIDVPMLQRVQDKFSEASQMSIVIKDEKGEIITEPSNPLAFCQLRCKYESSCHLNKKKTFYGGSETKVLNCCLDLAMVYTPIFVGDTCIGNIICGPVLLNEPSQEVIEALKKEMERDGNHQLLESYLSLRKLTKGRLYAIIESLKTMSHFIVETGIKNLAQKELHQKTIQVLEENKKKIQLEKALNEVKMEALQAQLSPHFLFNTLSVIGELAYMQGAKEAAETTFALSSLLRTTLKRSEELVKVREEIQYIKDYLLIQKKRFQHLIKEEIQIPDELMEIEVPFMTLQMLVENTIVHGLEITGEEVTIEIRGEKQQDYIAITVTDNGCGIKEEVMEKLFEKKTDTKEGTGIGLVNLKERFAYYYGDDYQFDIKSQQGKGTTVTIKLPIVREERDW</sequence>
<organism evidence="7 8">
    <name type="scientific">Natronincola peptidivorans</name>
    <dbReference type="NCBI Taxonomy" id="426128"/>
    <lineage>
        <taxon>Bacteria</taxon>
        <taxon>Bacillati</taxon>
        <taxon>Bacillota</taxon>
        <taxon>Clostridia</taxon>
        <taxon>Peptostreptococcales</taxon>
        <taxon>Natronincolaceae</taxon>
        <taxon>Natronincola</taxon>
    </lineage>
</organism>
<reference evidence="7 8" key="1">
    <citation type="submission" date="2016-10" db="EMBL/GenBank/DDBJ databases">
        <authorList>
            <person name="de Groot N.N."/>
        </authorList>
    </citation>
    <scope>NUCLEOTIDE SEQUENCE [LARGE SCALE GENOMIC DNA]</scope>
    <source>
        <strain evidence="7 8">DSM 18979</strain>
    </source>
</reference>
<keyword evidence="3 7" id="KW-0808">Transferase</keyword>
<dbReference type="EMBL" id="FOHU01000002">
    <property type="protein sequence ID" value="SES85562.1"/>
    <property type="molecule type" value="Genomic_DNA"/>
</dbReference>
<dbReference type="Pfam" id="PF06580">
    <property type="entry name" value="His_kinase"/>
    <property type="match status" value="1"/>
</dbReference>
<dbReference type="PANTHER" id="PTHR34220:SF7">
    <property type="entry name" value="SENSOR HISTIDINE KINASE YPDA"/>
    <property type="match status" value="1"/>
</dbReference>
<evidence type="ECO:0000313" key="8">
    <source>
        <dbReference type="Proteomes" id="UP000199568"/>
    </source>
</evidence>
<dbReference type="PROSITE" id="PS50109">
    <property type="entry name" value="HIS_KIN"/>
    <property type="match status" value="1"/>
</dbReference>
<keyword evidence="8" id="KW-1185">Reference proteome</keyword>
<dbReference type="PRINTS" id="PR00344">
    <property type="entry name" value="BCTRLSENSOR"/>
</dbReference>
<dbReference type="Pfam" id="PF07883">
    <property type="entry name" value="Cupin_2"/>
    <property type="match status" value="1"/>
</dbReference>
<dbReference type="STRING" id="426128.SAMN05660297_00737"/>
<dbReference type="Pfam" id="PF02518">
    <property type="entry name" value="HATPase_c"/>
    <property type="match status" value="1"/>
</dbReference>
<dbReference type="InterPro" id="IPR014710">
    <property type="entry name" value="RmlC-like_jellyroll"/>
</dbReference>
<proteinExistence type="predicted"/>
<feature type="domain" description="Histidine kinase" evidence="6">
    <location>
        <begin position="424"/>
        <end position="527"/>
    </location>
</feature>
<evidence type="ECO:0000256" key="1">
    <source>
        <dbReference type="ARBA" id="ARBA00000085"/>
    </source>
</evidence>
<dbReference type="Proteomes" id="UP000199568">
    <property type="component" value="Unassembled WGS sequence"/>
</dbReference>
<dbReference type="InterPro" id="IPR005467">
    <property type="entry name" value="His_kinase_dom"/>
</dbReference>
<dbReference type="SUPFAM" id="SSF55874">
    <property type="entry name" value="ATPase domain of HSP90 chaperone/DNA topoisomerase II/histidine kinase"/>
    <property type="match status" value="1"/>
</dbReference>
<evidence type="ECO:0000256" key="5">
    <source>
        <dbReference type="SAM" id="Coils"/>
    </source>
</evidence>
<keyword evidence="5" id="KW-0175">Coiled coil</keyword>
<keyword evidence="4" id="KW-0902">Two-component regulatory system</keyword>
<dbReference type="Pfam" id="PF10114">
    <property type="entry name" value="PocR"/>
    <property type="match status" value="1"/>
</dbReference>
<dbReference type="InterPro" id="IPR010559">
    <property type="entry name" value="Sig_transdc_His_kin_internal"/>
</dbReference>
<accession>A0A1H9ZUW8</accession>
<keyword evidence="3 7" id="KW-0418">Kinase</keyword>
<evidence type="ECO:0000256" key="4">
    <source>
        <dbReference type="ARBA" id="ARBA00023012"/>
    </source>
</evidence>
<dbReference type="GO" id="GO:0016020">
    <property type="term" value="C:membrane"/>
    <property type="evidence" value="ECO:0007669"/>
    <property type="project" value="InterPro"/>
</dbReference>
<dbReference type="SMART" id="SM00387">
    <property type="entry name" value="HATPase_c"/>
    <property type="match status" value="1"/>
</dbReference>
<dbReference type="SUPFAM" id="SSF51182">
    <property type="entry name" value="RmlC-like cupins"/>
    <property type="match status" value="1"/>
</dbReference>
<evidence type="ECO:0000313" key="7">
    <source>
        <dbReference type="EMBL" id="SES85562.1"/>
    </source>
</evidence>
<dbReference type="PANTHER" id="PTHR34220">
    <property type="entry name" value="SENSOR HISTIDINE KINASE YPDA"/>
    <property type="match status" value="1"/>
</dbReference>
<name>A0A1H9ZUW8_9FIRM</name>
<dbReference type="AlphaFoldDB" id="A0A1H9ZUW8"/>
<dbReference type="InterPro" id="IPR013096">
    <property type="entry name" value="Cupin_2"/>
</dbReference>
<dbReference type="Gene3D" id="3.30.565.10">
    <property type="entry name" value="Histidine kinase-like ATPase, C-terminal domain"/>
    <property type="match status" value="1"/>
</dbReference>
<dbReference type="OrthoDB" id="1410840at2"/>